<dbReference type="Gramene" id="GBG64408">
    <property type="protein sequence ID" value="GBG64408"/>
    <property type="gene ID" value="CBR_g44292"/>
</dbReference>
<name>A0A388K2Z0_CHABU</name>
<keyword evidence="2" id="KW-0812">Transmembrane</keyword>
<keyword evidence="4" id="KW-1185">Reference proteome</keyword>
<gene>
    <name evidence="3" type="ORF">CBR_g44292</name>
</gene>
<dbReference type="AlphaFoldDB" id="A0A388K2Z0"/>
<feature type="compositionally biased region" description="Basic residues" evidence="1">
    <location>
        <begin position="161"/>
        <end position="175"/>
    </location>
</feature>
<evidence type="ECO:0000256" key="1">
    <source>
        <dbReference type="SAM" id="MobiDB-lite"/>
    </source>
</evidence>
<evidence type="ECO:0000256" key="2">
    <source>
        <dbReference type="SAM" id="Phobius"/>
    </source>
</evidence>
<feature type="compositionally biased region" description="Low complexity" evidence="1">
    <location>
        <begin position="69"/>
        <end position="84"/>
    </location>
</feature>
<dbReference type="EMBL" id="BFEA01000050">
    <property type="protein sequence ID" value="GBG64408.1"/>
    <property type="molecule type" value="Genomic_DNA"/>
</dbReference>
<keyword evidence="2" id="KW-1133">Transmembrane helix</keyword>
<feature type="compositionally biased region" description="Polar residues" evidence="1">
    <location>
        <begin position="32"/>
        <end position="49"/>
    </location>
</feature>
<feature type="compositionally biased region" description="Low complexity" evidence="1">
    <location>
        <begin position="1"/>
        <end position="31"/>
    </location>
</feature>
<comment type="caution">
    <text evidence="3">The sequence shown here is derived from an EMBL/GenBank/DDBJ whole genome shotgun (WGS) entry which is preliminary data.</text>
</comment>
<feature type="compositionally biased region" description="Low complexity" evidence="1">
    <location>
        <begin position="211"/>
        <end position="235"/>
    </location>
</feature>
<accession>A0A388K2Z0</accession>
<feature type="region of interest" description="Disordered" evidence="1">
    <location>
        <begin position="1"/>
        <end position="84"/>
    </location>
</feature>
<sequence length="466" mass="51737">MPTETTTTTTTTTTTSPAGRSAALSASATSAGQTLPSSVGKSENDTSAMRTDGGRASSGYVSASTTMTSPHAGSSSSAPAHAAGTDGIAALRTNVEEGVNFGPTSTIGREEDRSLPPRQQQSRFMTPSSSSLVPRQHLHIQHHSHQTNYNEEDVGYGGGHPRQHLHIQHHSRHHHNLNEHQQQQLSRQQQQQLPRQQQLQHHRQHQEVRTLLPDQQQQQQQQYRPRLQPQQQQQRMMMTIQDKAAATTSAPPPPTAGGSMIVPAAARTRAPTATSVVPDGGRGGVLLEKPSDTQVKIERVGRTLEVEIPPLRSKGGLWRLLTVSVIWNALICVPAVLIAKRGKSLLYELMFAPFFVAGIILIWMTILTAWEYVRVEIGTSSFCVTWSLWECIWWRVEGDVRDITGVYVEQKWTDEEDDPSKATVCTMKTKYRDYVFGGGLEREENEWVVAEINDLLRANPCFVLRR</sequence>
<feature type="compositionally biased region" description="Basic residues" evidence="1">
    <location>
        <begin position="136"/>
        <end position="145"/>
    </location>
</feature>
<keyword evidence="2" id="KW-0472">Membrane</keyword>
<organism evidence="3 4">
    <name type="scientific">Chara braunii</name>
    <name type="common">Braun's stonewort</name>
    <dbReference type="NCBI Taxonomy" id="69332"/>
    <lineage>
        <taxon>Eukaryota</taxon>
        <taxon>Viridiplantae</taxon>
        <taxon>Streptophyta</taxon>
        <taxon>Charophyceae</taxon>
        <taxon>Charales</taxon>
        <taxon>Characeae</taxon>
        <taxon>Chara</taxon>
    </lineage>
</organism>
<proteinExistence type="predicted"/>
<feature type="compositionally biased region" description="Polar residues" evidence="1">
    <location>
        <begin position="59"/>
        <end position="68"/>
    </location>
</feature>
<feature type="transmembrane region" description="Helical" evidence="2">
    <location>
        <begin position="351"/>
        <end position="373"/>
    </location>
</feature>
<protein>
    <submittedName>
        <fullName evidence="3">Uncharacterized protein</fullName>
    </submittedName>
</protein>
<feature type="transmembrane region" description="Helical" evidence="2">
    <location>
        <begin position="317"/>
        <end position="339"/>
    </location>
</feature>
<feature type="compositionally biased region" description="Polar residues" evidence="1">
    <location>
        <begin position="117"/>
        <end position="133"/>
    </location>
</feature>
<feature type="compositionally biased region" description="Low complexity" evidence="1">
    <location>
        <begin position="179"/>
        <end position="199"/>
    </location>
</feature>
<dbReference type="Proteomes" id="UP000265515">
    <property type="component" value="Unassembled WGS sequence"/>
</dbReference>
<evidence type="ECO:0000313" key="4">
    <source>
        <dbReference type="Proteomes" id="UP000265515"/>
    </source>
</evidence>
<evidence type="ECO:0000313" key="3">
    <source>
        <dbReference type="EMBL" id="GBG64408.1"/>
    </source>
</evidence>
<feature type="region of interest" description="Disordered" evidence="1">
    <location>
        <begin position="99"/>
        <end position="255"/>
    </location>
</feature>
<reference evidence="3 4" key="1">
    <citation type="journal article" date="2018" name="Cell">
        <title>The Chara Genome: Secondary Complexity and Implications for Plant Terrestrialization.</title>
        <authorList>
            <person name="Nishiyama T."/>
            <person name="Sakayama H."/>
            <person name="Vries J.D."/>
            <person name="Buschmann H."/>
            <person name="Saint-Marcoux D."/>
            <person name="Ullrich K.K."/>
            <person name="Haas F.B."/>
            <person name="Vanderstraeten L."/>
            <person name="Becker D."/>
            <person name="Lang D."/>
            <person name="Vosolsobe S."/>
            <person name="Rombauts S."/>
            <person name="Wilhelmsson P.K.I."/>
            <person name="Janitza P."/>
            <person name="Kern R."/>
            <person name="Heyl A."/>
            <person name="Rumpler F."/>
            <person name="Villalobos L.I.A.C."/>
            <person name="Clay J.M."/>
            <person name="Skokan R."/>
            <person name="Toyoda A."/>
            <person name="Suzuki Y."/>
            <person name="Kagoshima H."/>
            <person name="Schijlen E."/>
            <person name="Tajeshwar N."/>
            <person name="Catarino B."/>
            <person name="Hetherington A.J."/>
            <person name="Saltykova A."/>
            <person name="Bonnot C."/>
            <person name="Breuninger H."/>
            <person name="Symeonidi A."/>
            <person name="Radhakrishnan G.V."/>
            <person name="Van Nieuwerburgh F."/>
            <person name="Deforce D."/>
            <person name="Chang C."/>
            <person name="Karol K.G."/>
            <person name="Hedrich R."/>
            <person name="Ulvskov P."/>
            <person name="Glockner G."/>
            <person name="Delwiche C.F."/>
            <person name="Petrasek J."/>
            <person name="Van de Peer Y."/>
            <person name="Friml J."/>
            <person name="Beilby M."/>
            <person name="Dolan L."/>
            <person name="Kohara Y."/>
            <person name="Sugano S."/>
            <person name="Fujiyama A."/>
            <person name="Delaux P.-M."/>
            <person name="Quint M."/>
            <person name="TheiBen G."/>
            <person name="Hagemann M."/>
            <person name="Harholt J."/>
            <person name="Dunand C."/>
            <person name="Zachgo S."/>
            <person name="Langdale J."/>
            <person name="Maumus F."/>
            <person name="Straeten D.V.D."/>
            <person name="Gould S.B."/>
            <person name="Rensing S.A."/>
        </authorList>
    </citation>
    <scope>NUCLEOTIDE SEQUENCE [LARGE SCALE GENOMIC DNA]</scope>
    <source>
        <strain evidence="3 4">S276</strain>
    </source>
</reference>